<comment type="caution">
    <text evidence="2">The sequence shown here is derived from an EMBL/GenBank/DDBJ whole genome shotgun (WGS) entry which is preliminary data.</text>
</comment>
<feature type="region of interest" description="Disordered" evidence="1">
    <location>
        <begin position="52"/>
        <end position="72"/>
    </location>
</feature>
<evidence type="ECO:0000256" key="1">
    <source>
        <dbReference type="SAM" id="MobiDB-lite"/>
    </source>
</evidence>
<evidence type="ECO:0000313" key="2">
    <source>
        <dbReference type="EMBL" id="KAF2891648.1"/>
    </source>
</evidence>
<sequence>MSPRNRIILQKAQKVFKQNEDSSLNTEGSCSVLVTKQTQDLTEMSWRINDPSRTNCNPLVRPKEKRKIKVKKTSKKRLRNVFEWVDVKSKKLSKLGLEHENRKWKAIVQRKMPERCKKSCRLKCSEKRKTQEKQLLRNSGA</sequence>
<proteinExistence type="predicted"/>
<reference evidence="2" key="1">
    <citation type="submission" date="2019-08" db="EMBL/GenBank/DDBJ databases">
        <title>The genome of the North American firefly Photinus pyralis.</title>
        <authorList>
            <consortium name="Photinus pyralis genome working group"/>
            <person name="Fallon T.R."/>
            <person name="Sander Lower S.E."/>
            <person name="Weng J.-K."/>
        </authorList>
    </citation>
    <scope>NUCLEOTIDE SEQUENCE</scope>
    <source>
        <strain evidence="2">TRF0915ILg1</strain>
        <tissue evidence="2">Whole body</tissue>
    </source>
</reference>
<name>A0A8K0CVT4_IGNLU</name>
<keyword evidence="3" id="KW-1185">Reference proteome</keyword>
<organism evidence="2 3">
    <name type="scientific">Ignelater luminosus</name>
    <name type="common">Cucubano</name>
    <name type="synonym">Pyrophorus luminosus</name>
    <dbReference type="NCBI Taxonomy" id="2038154"/>
    <lineage>
        <taxon>Eukaryota</taxon>
        <taxon>Metazoa</taxon>
        <taxon>Ecdysozoa</taxon>
        <taxon>Arthropoda</taxon>
        <taxon>Hexapoda</taxon>
        <taxon>Insecta</taxon>
        <taxon>Pterygota</taxon>
        <taxon>Neoptera</taxon>
        <taxon>Endopterygota</taxon>
        <taxon>Coleoptera</taxon>
        <taxon>Polyphaga</taxon>
        <taxon>Elateriformia</taxon>
        <taxon>Elateroidea</taxon>
        <taxon>Elateridae</taxon>
        <taxon>Agrypninae</taxon>
        <taxon>Pyrophorini</taxon>
        <taxon>Ignelater</taxon>
    </lineage>
</organism>
<evidence type="ECO:0000313" key="3">
    <source>
        <dbReference type="Proteomes" id="UP000801492"/>
    </source>
</evidence>
<gene>
    <name evidence="2" type="ORF">ILUMI_14525</name>
</gene>
<protein>
    <submittedName>
        <fullName evidence="2">Uncharacterized protein</fullName>
    </submittedName>
</protein>
<dbReference type="AlphaFoldDB" id="A0A8K0CVT4"/>
<accession>A0A8K0CVT4</accession>
<dbReference type="Proteomes" id="UP000801492">
    <property type="component" value="Unassembled WGS sequence"/>
</dbReference>
<dbReference type="EMBL" id="VTPC01026081">
    <property type="protein sequence ID" value="KAF2891648.1"/>
    <property type="molecule type" value="Genomic_DNA"/>
</dbReference>
<feature type="compositionally biased region" description="Basic residues" evidence="1">
    <location>
        <begin position="63"/>
        <end position="72"/>
    </location>
</feature>